<dbReference type="Pfam" id="PF03797">
    <property type="entry name" value="Autotransporter"/>
    <property type="match status" value="1"/>
</dbReference>
<proteinExistence type="predicted"/>
<protein>
    <submittedName>
        <fullName evidence="3">Autotransporter domain-containing protein</fullName>
    </submittedName>
</protein>
<organism evidence="2 3">
    <name type="scientific">Steinernema glaseri</name>
    <dbReference type="NCBI Taxonomy" id="37863"/>
    <lineage>
        <taxon>Eukaryota</taxon>
        <taxon>Metazoa</taxon>
        <taxon>Ecdysozoa</taxon>
        <taxon>Nematoda</taxon>
        <taxon>Chromadorea</taxon>
        <taxon>Rhabditida</taxon>
        <taxon>Tylenchina</taxon>
        <taxon>Panagrolaimomorpha</taxon>
        <taxon>Strongyloidoidea</taxon>
        <taxon>Steinernematidae</taxon>
        <taxon>Steinernema</taxon>
    </lineage>
</organism>
<evidence type="ECO:0000313" key="2">
    <source>
        <dbReference type="Proteomes" id="UP000095287"/>
    </source>
</evidence>
<evidence type="ECO:0000313" key="3">
    <source>
        <dbReference type="WBParaSite" id="L893_g12385.t1"/>
    </source>
</evidence>
<accession>A0A1I7Y3L1</accession>
<evidence type="ECO:0000259" key="1">
    <source>
        <dbReference type="PROSITE" id="PS51208"/>
    </source>
</evidence>
<dbReference type="SMART" id="SM00869">
    <property type="entry name" value="Autotransporter"/>
    <property type="match status" value="1"/>
</dbReference>
<dbReference type="InterPro" id="IPR005546">
    <property type="entry name" value="Autotransporte_beta"/>
</dbReference>
<feature type="domain" description="Autotransporter" evidence="1">
    <location>
        <begin position="124"/>
        <end position="403"/>
    </location>
</feature>
<keyword evidence="2" id="KW-1185">Reference proteome</keyword>
<reference evidence="3" key="1">
    <citation type="submission" date="2016-11" db="UniProtKB">
        <authorList>
            <consortium name="WormBaseParasite"/>
        </authorList>
    </citation>
    <scope>IDENTIFICATION</scope>
</reference>
<dbReference type="SUPFAM" id="SSF52266">
    <property type="entry name" value="SGNH hydrolase"/>
    <property type="match status" value="1"/>
</dbReference>
<dbReference type="Proteomes" id="UP000095287">
    <property type="component" value="Unplaced"/>
</dbReference>
<dbReference type="InterPro" id="IPR036709">
    <property type="entry name" value="Autotransporte_beta_dom_sf"/>
</dbReference>
<dbReference type="AlphaFoldDB" id="A0A1I7Y3L1"/>
<dbReference type="NCBIfam" id="TIGR01414">
    <property type="entry name" value="autotrans_barl"/>
    <property type="match status" value="1"/>
</dbReference>
<dbReference type="Gene3D" id="2.40.128.130">
    <property type="entry name" value="Autotransporter beta-domain"/>
    <property type="match status" value="1"/>
</dbReference>
<dbReference type="WBParaSite" id="L893_g12385.t1">
    <property type="protein sequence ID" value="L893_g12385.t1"/>
    <property type="gene ID" value="L893_g12385"/>
</dbReference>
<dbReference type="GO" id="GO:0019867">
    <property type="term" value="C:outer membrane"/>
    <property type="evidence" value="ECO:0007669"/>
    <property type="project" value="InterPro"/>
</dbReference>
<name>A0A1I7Y3L1_9BILA</name>
<sequence length="403" mass="43361">MTTQANQLLTTSNGRLDGQALYTVWGGANDLFAAVKDPFNMSRIVADSVGNQAALVNALSQAGARYILVPNIPDLGMTPEFSGSPISAGIATLLSDSYNQAFTQQLATSSANIIPLNVSALLHEVAADPQAYGFSNGEAISHNGSSSNSRLDGTQAGWKLGVDKRMNDWTAGAYLSYEDLDGKTANNGSYSQKRQSAGLYGRWQASNLWFNAQLFYSDLDNKTRRHLRLGAATREHQAKAGGSQYGGKISTGYDWQVGTVTHGPLLSLSLQKAKINSLSEDGQGLSTSMGFDAQDQTSVQSGLGYQINVALSNQWAVYASAEWLHEFKKPAKQLGAHLQDGVYNNRQFYLPTDQKRVRDTGLLELGTMGQLSNNWTLGAGISAQVGKSTNAQTAVHLNTAYRF</sequence>
<dbReference type="InterPro" id="IPR006315">
    <property type="entry name" value="OM_autotransptr_brl_dom"/>
</dbReference>
<dbReference type="PROSITE" id="PS51208">
    <property type="entry name" value="AUTOTRANSPORTER"/>
    <property type="match status" value="1"/>
</dbReference>
<dbReference type="SUPFAM" id="SSF103515">
    <property type="entry name" value="Autotransporter"/>
    <property type="match status" value="1"/>
</dbReference>